<dbReference type="AlphaFoldDB" id="A0A1L9VKU4"/>
<keyword evidence="1" id="KW-0732">Signal</keyword>
<feature type="chain" id="PRO_5013019037" evidence="1">
    <location>
        <begin position="19"/>
        <end position="103"/>
    </location>
</feature>
<gene>
    <name evidence="2" type="ORF">ASPGLDRAFT_1452710</name>
</gene>
<evidence type="ECO:0000313" key="2">
    <source>
        <dbReference type="EMBL" id="OJJ84533.1"/>
    </source>
</evidence>
<keyword evidence="3" id="KW-1185">Reference proteome</keyword>
<dbReference type="GeneID" id="34458107"/>
<dbReference type="Proteomes" id="UP000184300">
    <property type="component" value="Unassembled WGS sequence"/>
</dbReference>
<dbReference type="RefSeq" id="XP_022401231.1">
    <property type="nucleotide sequence ID" value="XM_022541846.1"/>
</dbReference>
<evidence type="ECO:0000313" key="3">
    <source>
        <dbReference type="Proteomes" id="UP000184300"/>
    </source>
</evidence>
<dbReference type="VEuPathDB" id="FungiDB:ASPGLDRAFT_1452710"/>
<organism evidence="2 3">
    <name type="scientific">Aspergillus glaucus CBS 516.65</name>
    <dbReference type="NCBI Taxonomy" id="1160497"/>
    <lineage>
        <taxon>Eukaryota</taxon>
        <taxon>Fungi</taxon>
        <taxon>Dikarya</taxon>
        <taxon>Ascomycota</taxon>
        <taxon>Pezizomycotina</taxon>
        <taxon>Eurotiomycetes</taxon>
        <taxon>Eurotiomycetidae</taxon>
        <taxon>Eurotiales</taxon>
        <taxon>Aspergillaceae</taxon>
        <taxon>Aspergillus</taxon>
        <taxon>Aspergillus subgen. Aspergillus</taxon>
    </lineage>
</organism>
<proteinExistence type="predicted"/>
<evidence type="ECO:0000256" key="1">
    <source>
        <dbReference type="SAM" id="SignalP"/>
    </source>
</evidence>
<feature type="signal peptide" evidence="1">
    <location>
        <begin position="1"/>
        <end position="18"/>
    </location>
</feature>
<accession>A0A1L9VKU4</accession>
<protein>
    <submittedName>
        <fullName evidence="2">Uncharacterized protein</fullName>
    </submittedName>
</protein>
<dbReference type="EMBL" id="KV878896">
    <property type="protein sequence ID" value="OJJ84533.1"/>
    <property type="molecule type" value="Genomic_DNA"/>
</dbReference>
<sequence>MGLCFNGVLLAVPAGVETWNWTTVAQPWRLINLPFRRGFQILTTEYYYYYRIQIAVIKLVRQTKHCPARRLDVSMEFPGKHHDMLLNDLDDRKITARKKEVQK</sequence>
<name>A0A1L9VKU4_ASPGL</name>
<reference evidence="3" key="1">
    <citation type="journal article" date="2017" name="Genome Biol.">
        <title>Comparative genomics reveals high biological diversity and specific adaptations in the industrially and medically important fungal genus Aspergillus.</title>
        <authorList>
            <person name="de Vries R.P."/>
            <person name="Riley R."/>
            <person name="Wiebenga A."/>
            <person name="Aguilar-Osorio G."/>
            <person name="Amillis S."/>
            <person name="Uchima C.A."/>
            <person name="Anderluh G."/>
            <person name="Asadollahi M."/>
            <person name="Askin M."/>
            <person name="Barry K."/>
            <person name="Battaglia E."/>
            <person name="Bayram O."/>
            <person name="Benocci T."/>
            <person name="Braus-Stromeyer S.A."/>
            <person name="Caldana C."/>
            <person name="Canovas D."/>
            <person name="Cerqueira G.C."/>
            <person name="Chen F."/>
            <person name="Chen W."/>
            <person name="Choi C."/>
            <person name="Clum A."/>
            <person name="Dos Santos R.A."/>
            <person name="Damasio A.R."/>
            <person name="Diallinas G."/>
            <person name="Emri T."/>
            <person name="Fekete E."/>
            <person name="Flipphi M."/>
            <person name="Freyberg S."/>
            <person name="Gallo A."/>
            <person name="Gournas C."/>
            <person name="Habgood R."/>
            <person name="Hainaut M."/>
            <person name="Harispe M.L."/>
            <person name="Henrissat B."/>
            <person name="Hilden K.S."/>
            <person name="Hope R."/>
            <person name="Hossain A."/>
            <person name="Karabika E."/>
            <person name="Karaffa L."/>
            <person name="Karanyi Z."/>
            <person name="Krasevec N."/>
            <person name="Kuo A."/>
            <person name="Kusch H."/>
            <person name="LaButti K."/>
            <person name="Lagendijk E.L."/>
            <person name="Lapidus A."/>
            <person name="Levasseur A."/>
            <person name="Lindquist E."/>
            <person name="Lipzen A."/>
            <person name="Logrieco A.F."/>
            <person name="MacCabe A."/>
            <person name="Maekelae M.R."/>
            <person name="Malavazi I."/>
            <person name="Melin P."/>
            <person name="Meyer V."/>
            <person name="Mielnichuk N."/>
            <person name="Miskei M."/>
            <person name="Molnar A.P."/>
            <person name="Mule G."/>
            <person name="Ngan C.Y."/>
            <person name="Orejas M."/>
            <person name="Orosz E."/>
            <person name="Ouedraogo J.P."/>
            <person name="Overkamp K.M."/>
            <person name="Park H.-S."/>
            <person name="Perrone G."/>
            <person name="Piumi F."/>
            <person name="Punt P.J."/>
            <person name="Ram A.F."/>
            <person name="Ramon A."/>
            <person name="Rauscher S."/>
            <person name="Record E."/>
            <person name="Riano-Pachon D.M."/>
            <person name="Robert V."/>
            <person name="Roehrig J."/>
            <person name="Ruller R."/>
            <person name="Salamov A."/>
            <person name="Salih N.S."/>
            <person name="Samson R.A."/>
            <person name="Sandor E."/>
            <person name="Sanguinetti M."/>
            <person name="Schuetze T."/>
            <person name="Sepcic K."/>
            <person name="Shelest E."/>
            <person name="Sherlock G."/>
            <person name="Sophianopoulou V."/>
            <person name="Squina F.M."/>
            <person name="Sun H."/>
            <person name="Susca A."/>
            <person name="Todd R.B."/>
            <person name="Tsang A."/>
            <person name="Unkles S.E."/>
            <person name="van de Wiele N."/>
            <person name="van Rossen-Uffink D."/>
            <person name="Oliveira J.V."/>
            <person name="Vesth T.C."/>
            <person name="Visser J."/>
            <person name="Yu J.-H."/>
            <person name="Zhou M."/>
            <person name="Andersen M.R."/>
            <person name="Archer D.B."/>
            <person name="Baker S.E."/>
            <person name="Benoit I."/>
            <person name="Brakhage A.A."/>
            <person name="Braus G.H."/>
            <person name="Fischer R."/>
            <person name="Frisvad J.C."/>
            <person name="Goldman G.H."/>
            <person name="Houbraken J."/>
            <person name="Oakley B."/>
            <person name="Pocsi I."/>
            <person name="Scazzocchio C."/>
            <person name="Seiboth B."/>
            <person name="vanKuyk P.A."/>
            <person name="Wortman J."/>
            <person name="Dyer P.S."/>
            <person name="Grigoriev I.V."/>
        </authorList>
    </citation>
    <scope>NUCLEOTIDE SEQUENCE [LARGE SCALE GENOMIC DNA]</scope>
    <source>
        <strain evidence="3">CBS 516.65</strain>
    </source>
</reference>